<keyword evidence="3" id="KW-1185">Reference proteome</keyword>
<dbReference type="SUPFAM" id="SSF54991">
    <property type="entry name" value="Anticodon-binding domain of PheRS"/>
    <property type="match status" value="1"/>
</dbReference>
<dbReference type="SMART" id="SM00896">
    <property type="entry name" value="FDX-ACB"/>
    <property type="match status" value="1"/>
</dbReference>
<dbReference type="Pfam" id="PF03147">
    <property type="entry name" value="FDX-ACB"/>
    <property type="match status" value="1"/>
</dbReference>
<evidence type="ECO:0000313" key="3">
    <source>
        <dbReference type="Proteomes" id="UP000694845"/>
    </source>
</evidence>
<protein>
    <submittedName>
        <fullName evidence="4">Ferredoxin-fold anticodon-binding domain-containing protein 1-like</fullName>
    </submittedName>
</protein>
<dbReference type="PROSITE" id="PS51447">
    <property type="entry name" value="FDX_ACB"/>
    <property type="match status" value="1"/>
</dbReference>
<dbReference type="Proteomes" id="UP000694845">
    <property type="component" value="Unplaced"/>
</dbReference>
<dbReference type="KEGG" id="aplc:110989996"/>
<organism evidence="3 4">
    <name type="scientific">Acanthaster planci</name>
    <name type="common">Crown-of-thorns starfish</name>
    <dbReference type="NCBI Taxonomy" id="133434"/>
    <lineage>
        <taxon>Eukaryota</taxon>
        <taxon>Metazoa</taxon>
        <taxon>Echinodermata</taxon>
        <taxon>Eleutherozoa</taxon>
        <taxon>Asterozoa</taxon>
        <taxon>Asteroidea</taxon>
        <taxon>Valvatacea</taxon>
        <taxon>Valvatida</taxon>
        <taxon>Acanthasteridae</taxon>
        <taxon>Acanthaster</taxon>
    </lineage>
</organism>
<evidence type="ECO:0000256" key="1">
    <source>
        <dbReference type="SAM" id="MobiDB-lite"/>
    </source>
</evidence>
<reference evidence="4" key="1">
    <citation type="submission" date="2025-08" db="UniProtKB">
        <authorList>
            <consortium name="RefSeq"/>
        </authorList>
    </citation>
    <scope>IDENTIFICATION</scope>
</reference>
<gene>
    <name evidence="4" type="primary">LOC110989996</name>
</gene>
<dbReference type="OrthoDB" id="273345at2759"/>
<evidence type="ECO:0000259" key="2">
    <source>
        <dbReference type="PROSITE" id="PS51447"/>
    </source>
</evidence>
<dbReference type="GeneID" id="110989996"/>
<dbReference type="RefSeq" id="XP_022110435.1">
    <property type="nucleotide sequence ID" value="XM_022254743.1"/>
</dbReference>
<feature type="non-terminal residue" evidence="4">
    <location>
        <position position="1"/>
    </location>
</feature>
<proteinExistence type="predicted"/>
<accession>A0A8B8A0C3</accession>
<dbReference type="AlphaFoldDB" id="A0A8B8A0C3"/>
<dbReference type="InterPro" id="IPR005121">
    <property type="entry name" value="Fdx_antiC-bd"/>
</dbReference>
<feature type="region of interest" description="Disordered" evidence="1">
    <location>
        <begin position="202"/>
        <end position="243"/>
    </location>
</feature>
<evidence type="ECO:0000313" key="4">
    <source>
        <dbReference type="RefSeq" id="XP_022110435.1"/>
    </source>
</evidence>
<dbReference type="Gene3D" id="3.30.70.380">
    <property type="entry name" value="Ferrodoxin-fold anticodon-binding domain"/>
    <property type="match status" value="1"/>
</dbReference>
<feature type="compositionally biased region" description="Basic and acidic residues" evidence="1">
    <location>
        <begin position="213"/>
        <end position="229"/>
    </location>
</feature>
<name>A0A8B8A0C3_ACAPL</name>
<feature type="domain" description="FDX-ACB" evidence="2">
    <location>
        <begin position="345"/>
        <end position="436"/>
    </location>
</feature>
<dbReference type="InterPro" id="IPR036690">
    <property type="entry name" value="Fdx_antiC-bd_sf"/>
</dbReference>
<sequence length="436" mass="49069">NQDKGFLTDRAVTHVFERSPLILELKEAQTFTANLEGETTEFLCPPDIGTCMNRNLLYDISHPLNILRTSLVCAFQTFSSVRVLEECTFTAVVPEMTESGCAGVYRVNVHKTGHSTGAWMLRPHLLGHVDDLIDRYANDGCVLLGESYHRCSIATDTFPIMHQLLFVAPHDKNAVNVVSKILVDLSGGSSCVQVMGQTTDEIDESLKSPGNTDGEKSLKRRHSQIEEVGTRPSNSGGESNRERHHQCPVCLQGKVDSRCSVQLRSAIGKWATVGLCGAVKRKTKTYDIVLLYLDQLVMHLLNVPDIRTLWSSDFKMLDRHSRTPLEIRQDAVVDFSDVELASKSKHPPLYIRDVSFWVKGGFDELHFMSVLRQGTGFLLQRVLLKEVYRDEARGDASHCYRLEYMSRDGALSKEKLARIHQRVLELIRQEMGLVAR</sequence>